<reference evidence="2" key="1">
    <citation type="submission" date="2022-11" db="UniProtKB">
        <authorList>
            <consortium name="WormBaseParasite"/>
        </authorList>
    </citation>
    <scope>IDENTIFICATION</scope>
</reference>
<name>A0A915EGH2_9BILA</name>
<proteinExistence type="predicted"/>
<accession>A0A915EGH2</accession>
<evidence type="ECO:0000313" key="1">
    <source>
        <dbReference type="Proteomes" id="UP000887574"/>
    </source>
</evidence>
<dbReference type="AlphaFoldDB" id="A0A915EGH2"/>
<dbReference type="Proteomes" id="UP000887574">
    <property type="component" value="Unplaced"/>
</dbReference>
<protein>
    <submittedName>
        <fullName evidence="2">Uncharacterized protein</fullName>
    </submittedName>
</protein>
<evidence type="ECO:0000313" key="2">
    <source>
        <dbReference type="WBParaSite" id="jg5642"/>
    </source>
</evidence>
<organism evidence="1 2">
    <name type="scientific">Ditylenchus dipsaci</name>
    <dbReference type="NCBI Taxonomy" id="166011"/>
    <lineage>
        <taxon>Eukaryota</taxon>
        <taxon>Metazoa</taxon>
        <taxon>Ecdysozoa</taxon>
        <taxon>Nematoda</taxon>
        <taxon>Chromadorea</taxon>
        <taxon>Rhabditida</taxon>
        <taxon>Tylenchina</taxon>
        <taxon>Tylenchomorpha</taxon>
        <taxon>Sphaerularioidea</taxon>
        <taxon>Anguinidae</taxon>
        <taxon>Anguininae</taxon>
        <taxon>Ditylenchus</taxon>
    </lineage>
</organism>
<sequence length="154" mass="18164">MKHLSCPALQKASPDSPVKVIAKMFTNFIRAADYNETRIAPWKHSYSRLKQLNKMLENHRESRKYKRRMLDVVVDFDKKYRRTKSISERISDMIPQHSKNQMPKLMPHLYNLVDAMGKNNNQSNVRFLSPQLASVVNKYDESETRNHFLNLTLN</sequence>
<dbReference type="WBParaSite" id="jg5642">
    <property type="protein sequence ID" value="jg5642"/>
    <property type="gene ID" value="jg5642"/>
</dbReference>
<keyword evidence="1" id="KW-1185">Reference proteome</keyword>